<evidence type="ECO:0000256" key="4">
    <source>
        <dbReference type="ARBA" id="ARBA00023136"/>
    </source>
</evidence>
<evidence type="ECO:0000256" key="3">
    <source>
        <dbReference type="ARBA" id="ARBA00022989"/>
    </source>
</evidence>
<keyword evidence="3 5" id="KW-1133">Transmembrane helix</keyword>
<evidence type="ECO:0000313" key="7">
    <source>
        <dbReference type="EMBL" id="HBJ09264.1"/>
    </source>
</evidence>
<dbReference type="NCBIfam" id="NF045576">
    <property type="entry name" value="BT_3928_fam"/>
    <property type="match status" value="1"/>
</dbReference>
<dbReference type="InterPro" id="IPR009908">
    <property type="entry name" value="Methylamine_util_MauE"/>
</dbReference>
<evidence type="ECO:0000313" key="8">
    <source>
        <dbReference type="Proteomes" id="UP000262954"/>
    </source>
</evidence>
<comment type="caution">
    <text evidence="7">The sequence shown here is derived from an EMBL/GenBank/DDBJ whole genome shotgun (WGS) entry which is preliminary data.</text>
</comment>
<sequence length="452" mass="51303">MENKTEIKDSSVRNRILWLLVIASRLIVGATFIFSGFVKAIDPTGSAIKFEEYFSVLGIGFLSPLSLFFGVVLAAFEFLLGINTLLGSYRKLTSWLVLLVMCFMTPLTLYLAIADPVSDCGCFGDALVLTNWETFFKNVFLLIPVLFLIRYNSLVKGVYNKSVQWLTVLYSLIFALALAWFGVYFQPILDFRPYKVGMNILDAMPGGNIDAGDDYLFVYEKEGIRKEFSLNDIPMDDTTWVFVDRIEKKNISDKKKSSIEDFIIRSGEDDVDIARDILEDPQYTFLLLTPSLENADESEIDKINDLYDYALAYGYNFYCVTASSDSAIAVWQDNTGADYPFYKMDETTIKTIIRGNPGVMLLHKGTIVWKQLPSHLPDEAQLNDKIENLPIGRTWIYDGSKNLGILVLIYTVPMFILLLTEKTVAAIIGKIREARRKRREKKSSLVSPEKQE</sequence>
<name>A0A354M425_9BACT</name>
<comment type="subcellular location">
    <subcellularLocation>
        <location evidence="1">Membrane</location>
        <topology evidence="1">Multi-pass membrane protein</topology>
    </subcellularLocation>
</comment>
<feature type="transmembrane region" description="Helical" evidence="5">
    <location>
        <begin position="134"/>
        <end position="151"/>
    </location>
</feature>
<dbReference type="EMBL" id="DNWC01000126">
    <property type="protein sequence ID" value="HBJ09264.1"/>
    <property type="molecule type" value="Genomic_DNA"/>
</dbReference>
<feature type="transmembrane region" description="Helical" evidence="5">
    <location>
        <begin position="16"/>
        <end position="41"/>
    </location>
</feature>
<dbReference type="AlphaFoldDB" id="A0A354M425"/>
<dbReference type="GeneID" id="92929846"/>
<proteinExistence type="predicted"/>
<feature type="transmembrane region" description="Helical" evidence="5">
    <location>
        <begin position="92"/>
        <end position="114"/>
    </location>
</feature>
<evidence type="ECO:0000256" key="1">
    <source>
        <dbReference type="ARBA" id="ARBA00004141"/>
    </source>
</evidence>
<reference evidence="7 8" key="1">
    <citation type="journal article" date="2018" name="Nat. Biotechnol.">
        <title>A standardized bacterial taxonomy based on genome phylogeny substantially revises the tree of life.</title>
        <authorList>
            <person name="Parks D.H."/>
            <person name="Chuvochina M."/>
            <person name="Waite D.W."/>
            <person name="Rinke C."/>
            <person name="Skarshewski A."/>
            <person name="Chaumeil P.A."/>
            <person name="Hugenholtz P."/>
        </authorList>
    </citation>
    <scope>NUCLEOTIDE SEQUENCE [LARGE SCALE GENOMIC DNA]</scope>
    <source>
        <strain evidence="7">UBA11482</strain>
    </source>
</reference>
<feature type="transmembrane region" description="Helical" evidence="5">
    <location>
        <begin position="163"/>
        <end position="185"/>
    </location>
</feature>
<dbReference type="GO" id="GO:0016020">
    <property type="term" value="C:membrane"/>
    <property type="evidence" value="ECO:0007669"/>
    <property type="project" value="UniProtKB-SubCell"/>
</dbReference>
<evidence type="ECO:0000256" key="5">
    <source>
        <dbReference type="SAM" id="Phobius"/>
    </source>
</evidence>
<dbReference type="GO" id="GO:0030416">
    <property type="term" value="P:methylamine metabolic process"/>
    <property type="evidence" value="ECO:0007669"/>
    <property type="project" value="InterPro"/>
</dbReference>
<keyword evidence="2 5" id="KW-0812">Transmembrane</keyword>
<dbReference type="Proteomes" id="UP000262954">
    <property type="component" value="Unassembled WGS sequence"/>
</dbReference>
<dbReference type="RefSeq" id="WP_022599818.1">
    <property type="nucleotide sequence ID" value="NZ_AP028032.1"/>
</dbReference>
<keyword evidence="4 5" id="KW-0472">Membrane</keyword>
<organism evidence="7 8">
    <name type="scientific">Coprobacter fastidiosus</name>
    <dbReference type="NCBI Taxonomy" id="1099853"/>
    <lineage>
        <taxon>Bacteria</taxon>
        <taxon>Pseudomonadati</taxon>
        <taxon>Bacteroidota</taxon>
        <taxon>Bacteroidia</taxon>
        <taxon>Bacteroidales</taxon>
        <taxon>Barnesiellaceae</taxon>
        <taxon>Coprobacter</taxon>
    </lineage>
</organism>
<evidence type="ECO:0000256" key="2">
    <source>
        <dbReference type="ARBA" id="ARBA00022692"/>
    </source>
</evidence>
<gene>
    <name evidence="7" type="ORF">DDY73_09700</name>
</gene>
<protein>
    <submittedName>
        <fullName evidence="7">DoxX family protein</fullName>
    </submittedName>
</protein>
<evidence type="ECO:0000259" key="6">
    <source>
        <dbReference type="Pfam" id="PF07291"/>
    </source>
</evidence>
<feature type="transmembrane region" description="Helical" evidence="5">
    <location>
        <begin position="53"/>
        <end position="80"/>
    </location>
</feature>
<feature type="transmembrane region" description="Helical" evidence="5">
    <location>
        <begin position="403"/>
        <end position="429"/>
    </location>
</feature>
<accession>A0A354M425</accession>
<feature type="domain" description="Methylamine utilisation protein MauE" evidence="6">
    <location>
        <begin position="20"/>
        <end position="148"/>
    </location>
</feature>
<dbReference type="Pfam" id="PF07291">
    <property type="entry name" value="MauE"/>
    <property type="match status" value="1"/>
</dbReference>